<gene>
    <name evidence="1" type="ORF">ACFS5P_18840</name>
</gene>
<reference evidence="2" key="1">
    <citation type="journal article" date="2019" name="Int. J. Syst. Evol. Microbiol.">
        <title>The Global Catalogue of Microorganisms (GCM) 10K type strain sequencing project: providing services to taxonomists for standard genome sequencing and annotation.</title>
        <authorList>
            <consortium name="The Broad Institute Genomics Platform"/>
            <consortium name="The Broad Institute Genome Sequencing Center for Infectious Disease"/>
            <person name="Wu L."/>
            <person name="Ma J."/>
        </authorList>
    </citation>
    <scope>NUCLEOTIDE SEQUENCE [LARGE SCALE GENOMIC DNA]</scope>
    <source>
        <strain evidence="2">KCTC 13528</strain>
    </source>
</reference>
<evidence type="ECO:0000313" key="2">
    <source>
        <dbReference type="Proteomes" id="UP001597561"/>
    </source>
</evidence>
<name>A0ABW5ZPH2_9BACL</name>
<sequence>MTTIVYLKENGASQVIGEIQNVAALGVQGDPDAQEMAKIIAEGLNFLEENGIPENRELIFVREESASGHLRTYKLIKDMKYTKNPVAEFRVNRSTPGAFRVFFFESNYHGEDIIVMCRAALKQGVSNNAATRQAIKDTDQLYDLFHQDPDKYL</sequence>
<dbReference type="EMBL" id="JBHUPG010000053">
    <property type="protein sequence ID" value="MFD2913953.1"/>
    <property type="molecule type" value="Genomic_DNA"/>
</dbReference>
<comment type="caution">
    <text evidence="1">The sequence shown here is derived from an EMBL/GenBank/DDBJ whole genome shotgun (WGS) entry which is preliminary data.</text>
</comment>
<organism evidence="1 2">
    <name type="scientific">Jeotgalibacillus terrae</name>
    <dbReference type="NCBI Taxonomy" id="587735"/>
    <lineage>
        <taxon>Bacteria</taxon>
        <taxon>Bacillati</taxon>
        <taxon>Bacillota</taxon>
        <taxon>Bacilli</taxon>
        <taxon>Bacillales</taxon>
        <taxon>Caryophanaceae</taxon>
        <taxon>Jeotgalibacillus</taxon>
    </lineage>
</organism>
<protein>
    <submittedName>
        <fullName evidence="1">Uncharacterized protein</fullName>
    </submittedName>
</protein>
<accession>A0ABW5ZPH2</accession>
<evidence type="ECO:0000313" key="1">
    <source>
        <dbReference type="EMBL" id="MFD2913953.1"/>
    </source>
</evidence>
<proteinExistence type="predicted"/>
<dbReference type="RefSeq" id="WP_204731021.1">
    <property type="nucleotide sequence ID" value="NZ_JAFBDK010000034.1"/>
</dbReference>
<keyword evidence="2" id="KW-1185">Reference proteome</keyword>
<dbReference type="Proteomes" id="UP001597561">
    <property type="component" value="Unassembled WGS sequence"/>
</dbReference>